<protein>
    <submittedName>
        <fullName evidence="2">Ricin-type beta-trefoil lectin domain protein</fullName>
    </submittedName>
</protein>
<dbReference type="SMART" id="SM00458">
    <property type="entry name" value="RICIN"/>
    <property type="match status" value="1"/>
</dbReference>
<dbReference type="InterPro" id="IPR000772">
    <property type="entry name" value="Ricin_B_lectin"/>
</dbReference>
<accession>A0AAU2AJQ6</accession>
<organism evidence="2">
    <name type="scientific">Streptomyces sp. NBC_00093</name>
    <dbReference type="NCBI Taxonomy" id="2975649"/>
    <lineage>
        <taxon>Bacteria</taxon>
        <taxon>Bacillati</taxon>
        <taxon>Actinomycetota</taxon>
        <taxon>Actinomycetes</taxon>
        <taxon>Kitasatosporales</taxon>
        <taxon>Streptomycetaceae</taxon>
        <taxon>Streptomyces</taxon>
    </lineage>
</organism>
<feature type="domain" description="Ricin B lectin" evidence="1">
    <location>
        <begin position="1"/>
        <end position="121"/>
    </location>
</feature>
<dbReference type="SUPFAM" id="SSF50370">
    <property type="entry name" value="Ricin B-like lectins"/>
    <property type="match status" value="1"/>
</dbReference>
<evidence type="ECO:0000259" key="1">
    <source>
        <dbReference type="SMART" id="SM00458"/>
    </source>
</evidence>
<dbReference type="Gene3D" id="2.80.10.50">
    <property type="match status" value="2"/>
</dbReference>
<dbReference type="InterPro" id="IPR035992">
    <property type="entry name" value="Ricin_B-like_lectins"/>
</dbReference>
<dbReference type="PROSITE" id="PS50231">
    <property type="entry name" value="RICIN_B_LECTIN"/>
    <property type="match status" value="1"/>
</dbReference>
<dbReference type="EMBL" id="CP108222">
    <property type="protein sequence ID" value="WTT23754.1"/>
    <property type="molecule type" value="Genomic_DNA"/>
</dbReference>
<name>A0AAU2AJQ6_9ACTN</name>
<proteinExistence type="predicted"/>
<sequence length="121" mass="12663">MKGTNSGRCLDVPNGQTGVQVQVYDCSGNANQTITRTAAGELRVSGKCLAANADGTTAGTKVILWACNGKTSQQWAFRVDGTIVNRSNGLVLDVTGWGTANGSKVQLWTGLGNATQTWTRS</sequence>
<gene>
    <name evidence="2" type="ORF">OHA22_38970</name>
</gene>
<dbReference type="AlphaFoldDB" id="A0AAU2AJQ6"/>
<dbReference type="Pfam" id="PF00652">
    <property type="entry name" value="Ricin_B_lectin"/>
    <property type="match status" value="1"/>
</dbReference>
<reference evidence="2" key="1">
    <citation type="submission" date="2022-10" db="EMBL/GenBank/DDBJ databases">
        <title>The complete genomes of actinobacterial strains from the NBC collection.</title>
        <authorList>
            <person name="Joergensen T.S."/>
            <person name="Alvarez Arevalo M."/>
            <person name="Sterndorff E.B."/>
            <person name="Faurdal D."/>
            <person name="Vuksanovic O."/>
            <person name="Mourched A.-S."/>
            <person name="Charusanti P."/>
            <person name="Shaw S."/>
            <person name="Blin K."/>
            <person name="Weber T."/>
        </authorList>
    </citation>
    <scope>NUCLEOTIDE SEQUENCE</scope>
    <source>
        <strain evidence="2">NBC_00093</strain>
    </source>
</reference>
<evidence type="ECO:0000313" key="2">
    <source>
        <dbReference type="EMBL" id="WTT23754.1"/>
    </source>
</evidence>